<protein>
    <submittedName>
        <fullName evidence="1">Uncharacterized protein</fullName>
    </submittedName>
</protein>
<comment type="caution">
    <text evidence="1">The sequence shown here is derived from an EMBL/GenBank/DDBJ whole genome shotgun (WGS) entry which is preliminary data.</text>
</comment>
<accession>A0A1X2GHU3</accession>
<reference evidence="1 2" key="1">
    <citation type="submission" date="2016-07" db="EMBL/GenBank/DDBJ databases">
        <title>Pervasive Adenine N6-methylation of Active Genes in Fungi.</title>
        <authorList>
            <consortium name="DOE Joint Genome Institute"/>
            <person name="Mondo S.J."/>
            <person name="Dannebaum R.O."/>
            <person name="Kuo R.C."/>
            <person name="Labutti K."/>
            <person name="Haridas S."/>
            <person name="Kuo A."/>
            <person name="Salamov A."/>
            <person name="Ahrendt S.R."/>
            <person name="Lipzen A."/>
            <person name="Sullivan W."/>
            <person name="Andreopoulos W.B."/>
            <person name="Clum A."/>
            <person name="Lindquist E."/>
            <person name="Daum C."/>
            <person name="Ramamoorthy G.K."/>
            <person name="Gryganskyi A."/>
            <person name="Culley D."/>
            <person name="Magnuson J.K."/>
            <person name="James T.Y."/>
            <person name="O'Malley M.A."/>
            <person name="Stajich J.E."/>
            <person name="Spatafora J.W."/>
            <person name="Visel A."/>
            <person name="Grigoriev I.V."/>
        </authorList>
    </citation>
    <scope>NUCLEOTIDE SEQUENCE [LARGE SCALE GENOMIC DNA]</scope>
    <source>
        <strain evidence="1 2">NRRL 3301</strain>
    </source>
</reference>
<proteinExistence type="predicted"/>
<dbReference type="AlphaFoldDB" id="A0A1X2GHU3"/>
<dbReference type="EMBL" id="MCGT01000014">
    <property type="protein sequence ID" value="ORX54091.1"/>
    <property type="molecule type" value="Genomic_DNA"/>
</dbReference>
<organism evidence="1 2">
    <name type="scientific">Hesseltinella vesiculosa</name>
    <dbReference type="NCBI Taxonomy" id="101127"/>
    <lineage>
        <taxon>Eukaryota</taxon>
        <taxon>Fungi</taxon>
        <taxon>Fungi incertae sedis</taxon>
        <taxon>Mucoromycota</taxon>
        <taxon>Mucoromycotina</taxon>
        <taxon>Mucoromycetes</taxon>
        <taxon>Mucorales</taxon>
        <taxon>Cunninghamellaceae</taxon>
        <taxon>Hesseltinella</taxon>
    </lineage>
</organism>
<sequence length="143" mass="15970">MAAITGMIVKANAGQHQYRQAKPRVSSSYILYLSLECQAIALSKWQRKPNALLRWPSKILITALQRAISAENEAFSQITNFLLSRIHCRNVVAYCTLILASRLSADTLTRMIIKTIARVLRYPNARISSTAIPSLTLDPRLAS</sequence>
<evidence type="ECO:0000313" key="1">
    <source>
        <dbReference type="EMBL" id="ORX54091.1"/>
    </source>
</evidence>
<dbReference type="Proteomes" id="UP000242146">
    <property type="component" value="Unassembled WGS sequence"/>
</dbReference>
<evidence type="ECO:0000313" key="2">
    <source>
        <dbReference type="Proteomes" id="UP000242146"/>
    </source>
</evidence>
<keyword evidence="2" id="KW-1185">Reference proteome</keyword>
<gene>
    <name evidence="1" type="ORF">DM01DRAFT_1043509</name>
</gene>
<name>A0A1X2GHU3_9FUNG</name>